<dbReference type="Pfam" id="PF11218">
    <property type="entry name" value="DUF3011"/>
    <property type="match status" value="1"/>
</dbReference>
<feature type="region of interest" description="Disordered" evidence="1">
    <location>
        <begin position="313"/>
        <end position="334"/>
    </location>
</feature>
<gene>
    <name evidence="3" type="ORF">KUTeg_020794</name>
</gene>
<dbReference type="InterPro" id="IPR021381">
    <property type="entry name" value="DUF3011"/>
</dbReference>
<evidence type="ECO:0000256" key="1">
    <source>
        <dbReference type="SAM" id="MobiDB-lite"/>
    </source>
</evidence>
<keyword evidence="2" id="KW-0812">Transmembrane</keyword>
<evidence type="ECO:0000313" key="4">
    <source>
        <dbReference type="Proteomes" id="UP001217089"/>
    </source>
</evidence>
<evidence type="ECO:0000256" key="2">
    <source>
        <dbReference type="SAM" id="Phobius"/>
    </source>
</evidence>
<sequence length="543" mass="61119">MPVTSCPQDSNGYTVCEYESSAVCYSLLPGHHQSCRVVTDGYISCLDIKRLRSGTNSCKEGSYGVNKDSIWVQDGCDAEFHVCYTKEMPGSTVFTKTMQCSSERNQYNECGIRGPYLIKNLKRKYDDPNPACNEEISYGSYLNYIWVKNGCSDIFDIEYIKESPTQPPSLISRTSTKSTTPKPRKTTTTVSPPVTMAPNTTPIFRPAVNGVTNNSSISTSTTTMTSTIMTSPERTLNDGLVLITFGALLGVFLSLLIMTFVFCWLCRRRRFLNMKKVPSSSEHEDEKVSNFYEEIICQDGPLNYTAQSVSENDPFLEGPYSRKSGTGSSLEENNNPSAIQNYFVLENQPPIPRIYPAHTRTPSGHSYFILEPQAQPQPSAPPLHYGPGDASTSSLRRQLSRDRQPSPDIIKSLSGPYHVQNIIPERQRDSDGYDIVGTFKQKYFLPQSKKVDNVGLNTFGSQTSDKGTQSTGLEDDNHSRLNWWLFNIEFLDIQKFLCHKFYNIIKIIFYFISTYKGDNFKRKNLKILNLFLNSLILGGLEAI</sequence>
<feature type="compositionally biased region" description="Polar residues" evidence="1">
    <location>
        <begin position="323"/>
        <end position="334"/>
    </location>
</feature>
<keyword evidence="4" id="KW-1185">Reference proteome</keyword>
<accession>A0ABQ9E923</accession>
<feature type="region of interest" description="Disordered" evidence="1">
    <location>
        <begin position="166"/>
        <end position="196"/>
    </location>
</feature>
<name>A0ABQ9E923_TEGGR</name>
<keyword evidence="2" id="KW-0472">Membrane</keyword>
<keyword evidence="2" id="KW-1133">Transmembrane helix</keyword>
<protein>
    <submittedName>
        <fullName evidence="3">Uncharacterized protein</fullName>
    </submittedName>
</protein>
<dbReference type="EMBL" id="JARBDR010000918">
    <property type="protein sequence ID" value="KAJ8301807.1"/>
    <property type="molecule type" value="Genomic_DNA"/>
</dbReference>
<feature type="compositionally biased region" description="Low complexity" evidence="1">
    <location>
        <begin position="172"/>
        <end position="194"/>
    </location>
</feature>
<feature type="transmembrane region" description="Helical" evidence="2">
    <location>
        <begin position="240"/>
        <end position="266"/>
    </location>
</feature>
<proteinExistence type="predicted"/>
<dbReference type="Proteomes" id="UP001217089">
    <property type="component" value="Unassembled WGS sequence"/>
</dbReference>
<evidence type="ECO:0000313" key="3">
    <source>
        <dbReference type="EMBL" id="KAJ8301807.1"/>
    </source>
</evidence>
<comment type="caution">
    <text evidence="3">The sequence shown here is derived from an EMBL/GenBank/DDBJ whole genome shotgun (WGS) entry which is preliminary data.</text>
</comment>
<reference evidence="3 4" key="1">
    <citation type="submission" date="2022-12" db="EMBL/GenBank/DDBJ databases">
        <title>Chromosome-level genome of Tegillarca granosa.</title>
        <authorList>
            <person name="Kim J."/>
        </authorList>
    </citation>
    <scope>NUCLEOTIDE SEQUENCE [LARGE SCALE GENOMIC DNA]</scope>
    <source>
        <strain evidence="3">Teg-2019</strain>
        <tissue evidence="3">Adductor muscle</tissue>
    </source>
</reference>
<organism evidence="3 4">
    <name type="scientific">Tegillarca granosa</name>
    <name type="common">Malaysian cockle</name>
    <name type="synonym">Anadara granosa</name>
    <dbReference type="NCBI Taxonomy" id="220873"/>
    <lineage>
        <taxon>Eukaryota</taxon>
        <taxon>Metazoa</taxon>
        <taxon>Spiralia</taxon>
        <taxon>Lophotrochozoa</taxon>
        <taxon>Mollusca</taxon>
        <taxon>Bivalvia</taxon>
        <taxon>Autobranchia</taxon>
        <taxon>Pteriomorphia</taxon>
        <taxon>Arcoida</taxon>
        <taxon>Arcoidea</taxon>
        <taxon>Arcidae</taxon>
        <taxon>Tegillarca</taxon>
    </lineage>
</organism>
<feature type="region of interest" description="Disordered" evidence="1">
    <location>
        <begin position="373"/>
        <end position="411"/>
    </location>
</feature>